<name>A0ABW5F8Y6_9BACL</name>
<dbReference type="HAMAP" id="MF_00047">
    <property type="entry name" value="Dala_Dala_lig"/>
    <property type="match status" value="1"/>
</dbReference>
<dbReference type="PANTHER" id="PTHR23132">
    <property type="entry name" value="D-ALANINE--D-ALANINE LIGASE"/>
    <property type="match status" value="1"/>
</dbReference>
<dbReference type="Gene3D" id="3.30.1490.20">
    <property type="entry name" value="ATP-grasp fold, A domain"/>
    <property type="match status" value="1"/>
</dbReference>
<keyword evidence="4 10" id="KW-0436">Ligase</keyword>
<comment type="similarity">
    <text evidence="2 10">Belongs to the D-alanine--D-alanine ligase family.</text>
</comment>
<reference evidence="15" key="1">
    <citation type="journal article" date="2019" name="Int. J. Syst. Evol. Microbiol.">
        <title>The Global Catalogue of Microorganisms (GCM) 10K type strain sequencing project: providing services to taxonomists for standard genome sequencing and annotation.</title>
        <authorList>
            <consortium name="The Broad Institute Genomics Platform"/>
            <consortium name="The Broad Institute Genome Sequencing Center for Infectious Disease"/>
            <person name="Wu L."/>
            <person name="Ma J."/>
        </authorList>
    </citation>
    <scope>NUCLEOTIDE SEQUENCE [LARGE SCALE GENOMIC DNA]</scope>
    <source>
        <strain evidence="15">CCM 8725</strain>
    </source>
</reference>
<keyword evidence="6 11" id="KW-0067">ATP-binding</keyword>
<dbReference type="EMBL" id="JBHUKY010000026">
    <property type="protein sequence ID" value="MFD2411361.1"/>
    <property type="molecule type" value="Genomic_DNA"/>
</dbReference>
<dbReference type="InterPro" id="IPR011095">
    <property type="entry name" value="Dala_Dala_lig_C"/>
</dbReference>
<keyword evidence="9 10" id="KW-0961">Cell wall biogenesis/degradation</keyword>
<dbReference type="InterPro" id="IPR005905">
    <property type="entry name" value="D_ala_D_ala"/>
</dbReference>
<feature type="domain" description="ATP-grasp" evidence="13">
    <location>
        <begin position="100"/>
        <end position="297"/>
    </location>
</feature>
<comment type="function">
    <text evidence="10">Cell wall formation.</text>
</comment>
<keyword evidence="15" id="KW-1185">Reference proteome</keyword>
<dbReference type="SUPFAM" id="SSF52440">
    <property type="entry name" value="PreATP-grasp domain"/>
    <property type="match status" value="1"/>
</dbReference>
<dbReference type="InterPro" id="IPR013815">
    <property type="entry name" value="ATP_grasp_subdomain_1"/>
</dbReference>
<evidence type="ECO:0000256" key="3">
    <source>
        <dbReference type="ARBA" id="ARBA00022490"/>
    </source>
</evidence>
<dbReference type="Pfam" id="PF07478">
    <property type="entry name" value="Dala_Dala_lig_C"/>
    <property type="match status" value="1"/>
</dbReference>
<comment type="pathway">
    <text evidence="10">Cell wall biogenesis; peptidoglycan biosynthesis.</text>
</comment>
<evidence type="ECO:0000313" key="15">
    <source>
        <dbReference type="Proteomes" id="UP001597448"/>
    </source>
</evidence>
<comment type="subcellular location">
    <subcellularLocation>
        <location evidence="1 10">Cytoplasm</location>
    </subcellularLocation>
</comment>
<dbReference type="InterPro" id="IPR000291">
    <property type="entry name" value="D-Ala_lig_Van_CS"/>
</dbReference>
<dbReference type="NCBIfam" id="NF002378">
    <property type="entry name" value="PRK01372.1"/>
    <property type="match status" value="1"/>
</dbReference>
<organism evidence="14 15">
    <name type="scientific">Paenibacillus rhizoplanae</name>
    <dbReference type="NCBI Taxonomy" id="1917181"/>
    <lineage>
        <taxon>Bacteria</taxon>
        <taxon>Bacillati</taxon>
        <taxon>Bacillota</taxon>
        <taxon>Bacilli</taxon>
        <taxon>Bacillales</taxon>
        <taxon>Paenibacillaceae</taxon>
        <taxon>Paenibacillus</taxon>
    </lineage>
</organism>
<dbReference type="Gene3D" id="3.40.50.20">
    <property type="match status" value="1"/>
</dbReference>
<evidence type="ECO:0000256" key="12">
    <source>
        <dbReference type="SAM" id="MobiDB-lite"/>
    </source>
</evidence>
<proteinExistence type="inferred from homology"/>
<feature type="region of interest" description="Disordered" evidence="12">
    <location>
        <begin position="306"/>
        <end position="333"/>
    </location>
</feature>
<evidence type="ECO:0000256" key="6">
    <source>
        <dbReference type="ARBA" id="ARBA00022840"/>
    </source>
</evidence>
<dbReference type="InterPro" id="IPR011127">
    <property type="entry name" value="Dala_Dala_lig_N"/>
</dbReference>
<sequence length="361" mass="38674">MLRVGVIMGGVSSEYEVSLKTGREMLKALDPAKYTAVPVHITSRKELLEGTAGLDFALLALHGAYGEDGTVQGALETLGIPYSGSGVLASSLCMDKGLAKTIIRSKSIPTPDWLCWDSMDDYAPEAVQRLGYPVMVKPNSGGSSIGMTKVNHPQELAGAVEKAFACAAEGAVLIEHYIPGQEITCSILAGEMLPVIGIQSLGADWFDYEAKYEQGGAEERIIRLPDALQEQVRTAALTCYRALKCAVYARVDMLLKDGIPYVLEVNTLPGMTATSLLPQSAKAAGMDFSSLLDEIITRSLRERGGLQGDLGEGARTVADTRVKPQGQVKEAQQADHDYANHTHQLPQVPQAQPVVYGGVRL</sequence>
<evidence type="ECO:0000259" key="13">
    <source>
        <dbReference type="PROSITE" id="PS50975"/>
    </source>
</evidence>
<evidence type="ECO:0000256" key="4">
    <source>
        <dbReference type="ARBA" id="ARBA00022598"/>
    </source>
</evidence>
<evidence type="ECO:0000256" key="5">
    <source>
        <dbReference type="ARBA" id="ARBA00022741"/>
    </source>
</evidence>
<evidence type="ECO:0000256" key="1">
    <source>
        <dbReference type="ARBA" id="ARBA00004496"/>
    </source>
</evidence>
<comment type="catalytic activity">
    <reaction evidence="10">
        <text>2 D-alanine + ATP = D-alanyl-D-alanine + ADP + phosphate + H(+)</text>
        <dbReference type="Rhea" id="RHEA:11224"/>
        <dbReference type="ChEBI" id="CHEBI:15378"/>
        <dbReference type="ChEBI" id="CHEBI:30616"/>
        <dbReference type="ChEBI" id="CHEBI:43474"/>
        <dbReference type="ChEBI" id="CHEBI:57416"/>
        <dbReference type="ChEBI" id="CHEBI:57822"/>
        <dbReference type="ChEBI" id="CHEBI:456216"/>
        <dbReference type="EC" id="6.3.2.4"/>
    </reaction>
</comment>
<dbReference type="Gene3D" id="3.30.470.20">
    <property type="entry name" value="ATP-grasp fold, B domain"/>
    <property type="match status" value="1"/>
</dbReference>
<keyword evidence="3 10" id="KW-0963">Cytoplasm</keyword>
<evidence type="ECO:0000256" key="8">
    <source>
        <dbReference type="ARBA" id="ARBA00022984"/>
    </source>
</evidence>
<dbReference type="GO" id="GO:0008716">
    <property type="term" value="F:D-alanine-D-alanine ligase activity"/>
    <property type="evidence" value="ECO:0007669"/>
    <property type="project" value="UniProtKB-EC"/>
</dbReference>
<dbReference type="Proteomes" id="UP001597448">
    <property type="component" value="Unassembled WGS sequence"/>
</dbReference>
<dbReference type="EC" id="6.3.2.4" evidence="10"/>
<keyword evidence="8 10" id="KW-0573">Peptidoglycan synthesis</keyword>
<dbReference type="PROSITE" id="PS00843">
    <property type="entry name" value="DALA_DALA_LIGASE_1"/>
    <property type="match status" value="1"/>
</dbReference>
<dbReference type="InterPro" id="IPR011761">
    <property type="entry name" value="ATP-grasp"/>
</dbReference>
<evidence type="ECO:0000313" key="14">
    <source>
        <dbReference type="EMBL" id="MFD2411361.1"/>
    </source>
</evidence>
<dbReference type="PROSITE" id="PS50975">
    <property type="entry name" value="ATP_GRASP"/>
    <property type="match status" value="1"/>
</dbReference>
<evidence type="ECO:0000256" key="7">
    <source>
        <dbReference type="ARBA" id="ARBA00022960"/>
    </source>
</evidence>
<dbReference type="PROSITE" id="PS00844">
    <property type="entry name" value="DALA_DALA_LIGASE_2"/>
    <property type="match status" value="1"/>
</dbReference>
<dbReference type="PIRSF" id="PIRSF039102">
    <property type="entry name" value="Ddl/VanB"/>
    <property type="match status" value="1"/>
</dbReference>
<evidence type="ECO:0000256" key="2">
    <source>
        <dbReference type="ARBA" id="ARBA00010871"/>
    </source>
</evidence>
<dbReference type="Pfam" id="PF01820">
    <property type="entry name" value="Dala_Dala_lig_N"/>
    <property type="match status" value="2"/>
</dbReference>
<comment type="caution">
    <text evidence="14">The sequence shown here is derived from an EMBL/GenBank/DDBJ whole genome shotgun (WGS) entry which is preliminary data.</text>
</comment>
<dbReference type="InterPro" id="IPR016185">
    <property type="entry name" value="PreATP-grasp_dom_sf"/>
</dbReference>
<evidence type="ECO:0000256" key="10">
    <source>
        <dbReference type="HAMAP-Rule" id="MF_00047"/>
    </source>
</evidence>
<evidence type="ECO:0000256" key="9">
    <source>
        <dbReference type="ARBA" id="ARBA00023316"/>
    </source>
</evidence>
<accession>A0ABW5F8Y6</accession>
<dbReference type="SUPFAM" id="SSF56059">
    <property type="entry name" value="Glutathione synthetase ATP-binding domain-like"/>
    <property type="match status" value="1"/>
</dbReference>
<protein>
    <recommendedName>
        <fullName evidence="10">D-alanine--D-alanine ligase</fullName>
        <ecNumber evidence="10">6.3.2.4</ecNumber>
    </recommendedName>
    <alternativeName>
        <fullName evidence="10">D-Ala-D-Ala ligase</fullName>
    </alternativeName>
    <alternativeName>
        <fullName evidence="10">D-alanylalanine synthetase</fullName>
    </alternativeName>
</protein>
<dbReference type="PANTHER" id="PTHR23132:SF23">
    <property type="entry name" value="D-ALANINE--D-ALANINE LIGASE B"/>
    <property type="match status" value="1"/>
</dbReference>
<keyword evidence="7 10" id="KW-0133">Cell shape</keyword>
<gene>
    <name evidence="10" type="primary">ddl</name>
    <name evidence="14" type="ORF">ACFSX3_15825</name>
</gene>
<keyword evidence="5 11" id="KW-0547">Nucleotide-binding</keyword>
<evidence type="ECO:0000256" key="11">
    <source>
        <dbReference type="PROSITE-ProRule" id="PRU00409"/>
    </source>
</evidence>
<dbReference type="RefSeq" id="WP_209991612.1">
    <property type="nucleotide sequence ID" value="NZ_JBHSVQ010000001.1"/>
</dbReference>
<dbReference type="NCBIfam" id="TIGR01205">
    <property type="entry name" value="D_ala_D_alaTIGR"/>
    <property type="match status" value="1"/>
</dbReference>